<feature type="short sequence motif" description="GXSXG" evidence="2">
    <location>
        <begin position="42"/>
        <end position="46"/>
    </location>
</feature>
<dbReference type="PANTHER" id="PTHR24138">
    <property type="entry name" value="INTRACELLLAR PHOSPHOLIPASE A FAMILY"/>
    <property type="match status" value="1"/>
</dbReference>
<accession>A0ABY7SFF9</accession>
<dbReference type="InterPro" id="IPR047156">
    <property type="entry name" value="Teg/CotR/CapV-like"/>
</dbReference>
<dbReference type="RefSeq" id="WP_271886431.1">
    <property type="nucleotide sequence ID" value="NZ_CP067136.1"/>
</dbReference>
<organism evidence="4 5">
    <name type="scientific">Paracoccus fistulariae</name>
    <dbReference type="NCBI Taxonomy" id="658446"/>
    <lineage>
        <taxon>Bacteria</taxon>
        <taxon>Pseudomonadati</taxon>
        <taxon>Pseudomonadota</taxon>
        <taxon>Alphaproteobacteria</taxon>
        <taxon>Rhodobacterales</taxon>
        <taxon>Paracoccaceae</taxon>
        <taxon>Paracoccus</taxon>
    </lineage>
</organism>
<feature type="short sequence motif" description="GXGXXG" evidence="2">
    <location>
        <begin position="10"/>
        <end position="15"/>
    </location>
</feature>
<dbReference type="EMBL" id="CP067136">
    <property type="protein sequence ID" value="WCR05760.1"/>
    <property type="molecule type" value="Genomic_DNA"/>
</dbReference>
<feature type="active site" description="Nucleophile" evidence="2">
    <location>
        <position position="44"/>
    </location>
</feature>
<proteinExistence type="predicted"/>
<gene>
    <name evidence="4" type="ORF">JHX87_09410</name>
</gene>
<name>A0ABY7SFF9_9RHOB</name>
<feature type="active site" description="Proton acceptor" evidence="2">
    <location>
        <position position="198"/>
    </location>
</feature>
<feature type="domain" description="PNPLA" evidence="3">
    <location>
        <begin position="6"/>
        <end position="211"/>
    </location>
</feature>
<sequence>MTFRLLSCDGGGIRGYISSTLIARLNKDTGGKLLDNIDGYAGTSTGGLISIALAAKVSIDTMVSIYENDAGKIFTENSAYFARNAEKSRQVAQLAQQPLAGPGIFECQYTANGLHDTLLPYLGQTTFGDITDKLLVINAARLDNGDPAGGSWTPAYLNNCGIQADYSDISLLNAALATSAAPTYFPPHNIPGLGFFADGGTFANNPVLNGVLVALASGRAATLSEIEVLSFGTGSTPVAISEKAVGDPLSWGVTRWLWPTASDGVPATPLLGMMFDLSANNIADIAGIIPNGKMVRINPPLPAEVPLDGYSAQDYHYMQQAIDAAINSSQWQDAVALVNSW</sequence>
<dbReference type="PANTHER" id="PTHR24138:SF10">
    <property type="entry name" value="PHOSPHOLIPASE A2"/>
    <property type="match status" value="1"/>
</dbReference>
<evidence type="ECO:0000313" key="4">
    <source>
        <dbReference type="EMBL" id="WCR05760.1"/>
    </source>
</evidence>
<protein>
    <submittedName>
        <fullName evidence="4">Patatin-like phospholipase family protein</fullName>
    </submittedName>
</protein>
<keyword evidence="2" id="KW-0378">Hydrolase</keyword>
<evidence type="ECO:0000313" key="5">
    <source>
        <dbReference type="Proteomes" id="UP001219349"/>
    </source>
</evidence>
<keyword evidence="2" id="KW-0442">Lipid degradation</keyword>
<keyword evidence="5" id="KW-1185">Reference proteome</keyword>
<dbReference type="InterPro" id="IPR002641">
    <property type="entry name" value="PNPLA_dom"/>
</dbReference>
<dbReference type="SUPFAM" id="SSF52151">
    <property type="entry name" value="FabD/lysophospholipase-like"/>
    <property type="match status" value="1"/>
</dbReference>
<dbReference type="Proteomes" id="UP001219349">
    <property type="component" value="Chromosome"/>
</dbReference>
<evidence type="ECO:0000256" key="2">
    <source>
        <dbReference type="PROSITE-ProRule" id="PRU01161"/>
    </source>
</evidence>
<evidence type="ECO:0000259" key="3">
    <source>
        <dbReference type="PROSITE" id="PS51635"/>
    </source>
</evidence>
<dbReference type="InterPro" id="IPR016035">
    <property type="entry name" value="Acyl_Trfase/lysoPLipase"/>
</dbReference>
<reference evidence="4 5" key="1">
    <citation type="submission" date="2021-01" db="EMBL/GenBank/DDBJ databases">
        <title>Biogeographic distribution of Paracoccus.</title>
        <authorList>
            <person name="Hollensteiner J."/>
            <person name="Leineberger J."/>
            <person name="Brinkhoff T."/>
            <person name="Daniel R."/>
        </authorList>
    </citation>
    <scope>NUCLEOTIDE SEQUENCE [LARGE SCALE GENOMIC DNA]</scope>
    <source>
        <strain evidence="4 5">KCTC 22803</strain>
    </source>
</reference>
<dbReference type="Gene3D" id="3.40.1090.10">
    <property type="entry name" value="Cytosolic phospholipase A2 catalytic domain"/>
    <property type="match status" value="1"/>
</dbReference>
<feature type="short sequence motif" description="DGA/G" evidence="2">
    <location>
        <begin position="198"/>
        <end position="200"/>
    </location>
</feature>
<evidence type="ECO:0000256" key="1">
    <source>
        <dbReference type="ARBA" id="ARBA00023098"/>
    </source>
</evidence>
<dbReference type="Pfam" id="PF01734">
    <property type="entry name" value="Patatin"/>
    <property type="match status" value="1"/>
</dbReference>
<dbReference type="PROSITE" id="PS51635">
    <property type="entry name" value="PNPLA"/>
    <property type="match status" value="1"/>
</dbReference>
<keyword evidence="1 2" id="KW-0443">Lipid metabolism</keyword>